<evidence type="ECO:0000313" key="1">
    <source>
        <dbReference type="EMBL" id="PRH41730.1"/>
    </source>
</evidence>
<organism evidence="1 2">
    <name type="scientific">Burkholderia vietnamiensis</name>
    <dbReference type="NCBI Taxonomy" id="60552"/>
    <lineage>
        <taxon>Bacteria</taxon>
        <taxon>Pseudomonadati</taxon>
        <taxon>Pseudomonadota</taxon>
        <taxon>Betaproteobacteria</taxon>
        <taxon>Burkholderiales</taxon>
        <taxon>Burkholderiaceae</taxon>
        <taxon>Burkholderia</taxon>
        <taxon>Burkholderia cepacia complex</taxon>
    </lineage>
</organism>
<gene>
    <name evidence="1" type="ORF">C6T65_14040</name>
</gene>
<dbReference type="PANTHER" id="PTHR33747:SF1">
    <property type="entry name" value="ADENYLATE CYCLASE-ASSOCIATED CAP C-TERMINAL DOMAIN-CONTAINING PROTEIN"/>
    <property type="match status" value="1"/>
</dbReference>
<reference evidence="1 2" key="1">
    <citation type="submission" date="2018-03" db="EMBL/GenBank/DDBJ databases">
        <authorList>
            <person name="Nguyen K."/>
            <person name="Fouts D."/>
            <person name="Sutton G."/>
        </authorList>
    </citation>
    <scope>NUCLEOTIDE SEQUENCE [LARGE SCALE GENOMIC DNA]</scope>
    <source>
        <strain evidence="1 2">AU3578</strain>
    </source>
</reference>
<dbReference type="SUPFAM" id="SSF103642">
    <property type="entry name" value="Sec-C motif"/>
    <property type="match status" value="1"/>
</dbReference>
<dbReference type="InterPro" id="IPR004027">
    <property type="entry name" value="SEC_C_motif"/>
</dbReference>
<dbReference type="Proteomes" id="UP000237632">
    <property type="component" value="Unassembled WGS sequence"/>
</dbReference>
<dbReference type="InterPro" id="IPR011978">
    <property type="entry name" value="YgfB-like"/>
</dbReference>
<dbReference type="InterPro" id="IPR036255">
    <property type="entry name" value="YgfB-like_sf"/>
</dbReference>
<dbReference type="Pfam" id="PF03695">
    <property type="entry name" value="UPF0149"/>
    <property type="match status" value="1"/>
</dbReference>
<dbReference type="AlphaFoldDB" id="A0AA45BCJ4"/>
<accession>A0AA45BCJ4</accession>
<dbReference type="Gene3D" id="3.10.450.50">
    <property type="match status" value="1"/>
</dbReference>
<comment type="caution">
    <text evidence="1">The sequence shown here is derived from an EMBL/GenBank/DDBJ whole genome shotgun (WGS) entry which is preliminary data.</text>
</comment>
<dbReference type="Pfam" id="PF02810">
    <property type="entry name" value="SEC-C"/>
    <property type="match status" value="1"/>
</dbReference>
<dbReference type="EMBL" id="PVHK01000098">
    <property type="protein sequence ID" value="PRH41730.1"/>
    <property type="molecule type" value="Genomic_DNA"/>
</dbReference>
<dbReference type="NCBIfam" id="TIGR02292">
    <property type="entry name" value="ygfB_yecA"/>
    <property type="match status" value="1"/>
</dbReference>
<dbReference type="PANTHER" id="PTHR33747">
    <property type="entry name" value="UPF0225 PROTEIN SCO1677"/>
    <property type="match status" value="1"/>
</dbReference>
<name>A0AA45BCJ4_BURVI</name>
<sequence length="243" mass="26668">MMKSLTPAELDELGTFLISDVASEETLTLAGLDGYLTAIAAGPVTLLPSQWLAGVWGPTDDDAPAFDTMEQAQRVLGLLMRHYNGIIGSLERNADAFRPVFDTVVDADDAREYRDAEAWAFGFMQAIGLSQEYWQPLFDDPQGQAWMRPLRLLGGDEAAADEVAPDDAQLMLDPSGRETLADRIPAAVADIYRYWLPYRRAVQERRVAATAQRSEPKIGRNDPCPCGSGKKFKKCCGAATTLH</sequence>
<protein>
    <submittedName>
        <fullName evidence="1">YecA family protein</fullName>
    </submittedName>
</protein>
<dbReference type="Gene3D" id="1.20.120.740">
    <property type="entry name" value="YgfB uncharacterised protein family UPF0149, PF03695"/>
    <property type="match status" value="1"/>
</dbReference>
<evidence type="ECO:0000313" key="2">
    <source>
        <dbReference type="Proteomes" id="UP000237632"/>
    </source>
</evidence>
<proteinExistence type="predicted"/>
<dbReference type="RefSeq" id="WP_060082514.1">
    <property type="nucleotide sequence ID" value="NZ_CADFFR010000006.1"/>
</dbReference>
<dbReference type="SUPFAM" id="SSF101327">
    <property type="entry name" value="YgfB-like"/>
    <property type="match status" value="1"/>
</dbReference>